<dbReference type="Proteomes" id="UP001205740">
    <property type="component" value="Unassembled WGS sequence"/>
</dbReference>
<reference evidence="1 2" key="1">
    <citation type="submission" date="2022-06" db="EMBL/GenBank/DDBJ databases">
        <title>Genomic Encyclopedia of Archaeal and Bacterial Type Strains, Phase II (KMG-II): from individual species to whole genera.</title>
        <authorList>
            <person name="Goeker M."/>
        </authorList>
    </citation>
    <scope>NUCLEOTIDE SEQUENCE [LARGE SCALE GENOMIC DNA]</scope>
    <source>
        <strain evidence="1 2">DSM 45037</strain>
    </source>
</reference>
<gene>
    <name evidence="1" type="ORF">LX12_004323</name>
</gene>
<evidence type="ECO:0000313" key="1">
    <source>
        <dbReference type="EMBL" id="MCP2163110.1"/>
    </source>
</evidence>
<dbReference type="InterPro" id="IPR010982">
    <property type="entry name" value="Lambda_DNA-bd_dom_sf"/>
</dbReference>
<organism evidence="1 2">
    <name type="scientific">Williamsia serinedens</name>
    <dbReference type="NCBI Taxonomy" id="391736"/>
    <lineage>
        <taxon>Bacteria</taxon>
        <taxon>Bacillati</taxon>
        <taxon>Actinomycetota</taxon>
        <taxon>Actinomycetes</taxon>
        <taxon>Mycobacteriales</taxon>
        <taxon>Nocardiaceae</taxon>
        <taxon>Williamsia</taxon>
    </lineage>
</organism>
<accession>A0ABT1H7A6</accession>
<protein>
    <submittedName>
        <fullName evidence="1">Helix-turn-helix protein</fullName>
    </submittedName>
</protein>
<sequence>MLATLSLNTDGLAKIRRLTGTTKDYEFAQKIQVDPGTVSRVLSGKAGPGPRFIAGCVEAFGADCFTDLFDVVSDGLGGETAA</sequence>
<comment type="caution">
    <text evidence="1">The sequence shown here is derived from an EMBL/GenBank/DDBJ whole genome shotgun (WGS) entry which is preliminary data.</text>
</comment>
<evidence type="ECO:0000313" key="2">
    <source>
        <dbReference type="Proteomes" id="UP001205740"/>
    </source>
</evidence>
<proteinExistence type="predicted"/>
<keyword evidence="2" id="KW-1185">Reference proteome</keyword>
<name>A0ABT1H7A6_9NOCA</name>
<dbReference type="InterPro" id="IPR001387">
    <property type="entry name" value="Cro/C1-type_HTH"/>
</dbReference>
<dbReference type="EMBL" id="JAMTCG010000015">
    <property type="protein sequence ID" value="MCP2163110.1"/>
    <property type="molecule type" value="Genomic_DNA"/>
</dbReference>
<dbReference type="CDD" id="cd00093">
    <property type="entry name" value="HTH_XRE"/>
    <property type="match status" value="1"/>
</dbReference>
<dbReference type="SUPFAM" id="SSF47413">
    <property type="entry name" value="lambda repressor-like DNA-binding domains"/>
    <property type="match status" value="1"/>
</dbReference>
<dbReference type="RefSeq" id="WP_253656679.1">
    <property type="nucleotide sequence ID" value="NZ_BAAAOE010000001.1"/>
</dbReference>